<comment type="subunit">
    <text evidence="9">The Tat system comprises two distinct complexes: a TatABC complex, containing multiple copies of TatA, TatB and TatC subunits, and a separate TatA complex, containing only TatA subunits. Substrates initially bind to the TatABC complex, which probably triggers association of the separate TatA complex to form the active translocon.</text>
</comment>
<dbReference type="Proteomes" id="UP001178354">
    <property type="component" value="Unassembled WGS sequence"/>
</dbReference>
<keyword evidence="8 9" id="KW-0472">Membrane</keyword>
<dbReference type="RefSeq" id="WP_305169150.1">
    <property type="nucleotide sequence ID" value="NZ_JAUUUU010000001.1"/>
</dbReference>
<keyword evidence="7 9" id="KW-0811">Translocation</keyword>
<dbReference type="GO" id="GO:0043953">
    <property type="term" value="P:protein transport by the Tat complex"/>
    <property type="evidence" value="ECO:0007669"/>
    <property type="project" value="UniProtKB-UniRule"/>
</dbReference>
<keyword evidence="12" id="KW-1185">Reference proteome</keyword>
<reference evidence="11" key="1">
    <citation type="journal article" date="2010" name="Int. J. Syst. Evol. Microbiol.">
        <title>Porticoccus litoralis gen. nov., sp. nov., a gammaproteobacterium isolated from the Yellow Sea.</title>
        <authorList>
            <person name="Oh H.M."/>
            <person name="Kim H."/>
            <person name="Kim K.M."/>
            <person name="Min G.S."/>
            <person name="Cho J.C."/>
        </authorList>
    </citation>
    <scope>NUCLEOTIDE SEQUENCE</scope>
    <source>
        <strain evidence="11">DSM 25064</strain>
    </source>
</reference>
<evidence type="ECO:0000256" key="9">
    <source>
        <dbReference type="HAMAP-Rule" id="MF_00237"/>
    </source>
</evidence>
<comment type="caution">
    <text evidence="11">The sequence shown here is derived from an EMBL/GenBank/DDBJ whole genome shotgun (WGS) entry which is preliminary data.</text>
</comment>
<organism evidence="11 12">
    <name type="scientific">Porticoccus litoralis</name>
    <dbReference type="NCBI Taxonomy" id="434086"/>
    <lineage>
        <taxon>Bacteria</taxon>
        <taxon>Pseudomonadati</taxon>
        <taxon>Pseudomonadota</taxon>
        <taxon>Gammaproteobacteria</taxon>
        <taxon>Cellvibrionales</taxon>
        <taxon>Porticoccaceae</taxon>
        <taxon>Porticoccus</taxon>
    </lineage>
</organism>
<evidence type="ECO:0000256" key="7">
    <source>
        <dbReference type="ARBA" id="ARBA00023010"/>
    </source>
</evidence>
<keyword evidence="6 9" id="KW-1133">Transmembrane helix</keyword>
<evidence type="ECO:0000256" key="6">
    <source>
        <dbReference type="ARBA" id="ARBA00022989"/>
    </source>
</evidence>
<evidence type="ECO:0000256" key="4">
    <source>
        <dbReference type="ARBA" id="ARBA00022692"/>
    </source>
</evidence>
<evidence type="ECO:0000256" key="8">
    <source>
        <dbReference type="ARBA" id="ARBA00023136"/>
    </source>
</evidence>
<name>A0AAW8B120_9GAMM</name>
<evidence type="ECO:0000256" key="3">
    <source>
        <dbReference type="ARBA" id="ARBA00022475"/>
    </source>
</evidence>
<keyword evidence="5 9" id="KW-0653">Protein transport</keyword>
<dbReference type="PANTHER" id="PTHR33162:SF1">
    <property type="entry name" value="SEC-INDEPENDENT PROTEIN TRANSLOCASE PROTEIN TATA, CHLOROPLASTIC"/>
    <property type="match status" value="1"/>
</dbReference>
<dbReference type="PANTHER" id="PTHR33162">
    <property type="entry name" value="SEC-INDEPENDENT PROTEIN TRANSLOCASE PROTEIN TATA, CHLOROPLASTIC"/>
    <property type="match status" value="1"/>
</dbReference>
<accession>A0AAW8B120</accession>
<evidence type="ECO:0000313" key="12">
    <source>
        <dbReference type="Proteomes" id="UP001178354"/>
    </source>
</evidence>
<reference evidence="11" key="2">
    <citation type="submission" date="2023-08" db="EMBL/GenBank/DDBJ databases">
        <authorList>
            <person name="Luo J."/>
        </authorList>
    </citation>
    <scope>NUCLEOTIDE SEQUENCE</scope>
    <source>
        <strain evidence="11">DSM 25064</strain>
    </source>
</reference>
<feature type="compositionally biased region" description="Polar residues" evidence="10">
    <location>
        <begin position="84"/>
        <end position="114"/>
    </location>
</feature>
<dbReference type="EMBL" id="JAUUUU010000001">
    <property type="protein sequence ID" value="MDP1519638.1"/>
    <property type="molecule type" value="Genomic_DNA"/>
</dbReference>
<comment type="function">
    <text evidence="9">Part of the twin-arginine translocation (Tat) system that transports large folded proteins containing a characteristic twin-arginine motif in their signal peptide across membranes. Together with TatC, TatB is part of a receptor directly interacting with Tat signal peptides. TatB may form an oligomeric binding site that transiently accommodates folded Tat precursor proteins before their translocation.</text>
</comment>
<dbReference type="GO" id="GO:0008320">
    <property type="term" value="F:protein transmembrane transporter activity"/>
    <property type="evidence" value="ECO:0007669"/>
    <property type="project" value="UniProtKB-UniRule"/>
</dbReference>
<dbReference type="PRINTS" id="PR01506">
    <property type="entry name" value="TATBPROTEIN"/>
</dbReference>
<evidence type="ECO:0000256" key="5">
    <source>
        <dbReference type="ARBA" id="ARBA00022927"/>
    </source>
</evidence>
<evidence type="ECO:0000256" key="10">
    <source>
        <dbReference type="SAM" id="MobiDB-lite"/>
    </source>
</evidence>
<dbReference type="InterPro" id="IPR003369">
    <property type="entry name" value="TatA/B/E"/>
</dbReference>
<dbReference type="GO" id="GO:0033281">
    <property type="term" value="C:TAT protein transport complex"/>
    <property type="evidence" value="ECO:0007669"/>
    <property type="project" value="UniProtKB-UniRule"/>
</dbReference>
<dbReference type="AlphaFoldDB" id="A0AAW8B120"/>
<feature type="region of interest" description="Disordered" evidence="10">
    <location>
        <begin position="79"/>
        <end position="114"/>
    </location>
</feature>
<keyword evidence="4 9" id="KW-0812">Transmembrane</keyword>
<dbReference type="InterPro" id="IPR018448">
    <property type="entry name" value="TatB"/>
</dbReference>
<sequence>MFDIGFSELLLIAAVALVVMGPQRLPQAMRTLALWWGRARQMFGNLRRDLENEVGMDDIRRQLHNEKILRELKESTEAFERSKATTLEDVSSSPEGNENSTSPNDSETPQQDQK</sequence>
<comment type="similarity">
    <text evidence="9">Belongs to the TatB family.</text>
</comment>
<gene>
    <name evidence="9 11" type="primary">tatB</name>
    <name evidence="11" type="ORF">Q8A57_01475</name>
</gene>
<dbReference type="NCBIfam" id="TIGR01410">
    <property type="entry name" value="tatB"/>
    <property type="match status" value="1"/>
</dbReference>
<evidence type="ECO:0000256" key="1">
    <source>
        <dbReference type="ARBA" id="ARBA00004167"/>
    </source>
</evidence>
<dbReference type="HAMAP" id="MF_00237">
    <property type="entry name" value="TatB"/>
    <property type="match status" value="1"/>
</dbReference>
<dbReference type="Gene3D" id="1.20.5.3310">
    <property type="match status" value="1"/>
</dbReference>
<evidence type="ECO:0000256" key="2">
    <source>
        <dbReference type="ARBA" id="ARBA00022448"/>
    </source>
</evidence>
<protein>
    <recommendedName>
        <fullName evidence="9">Sec-independent protein translocase protein TatB</fullName>
    </recommendedName>
</protein>
<dbReference type="Pfam" id="PF02416">
    <property type="entry name" value="TatA_B_E"/>
    <property type="match status" value="1"/>
</dbReference>
<keyword evidence="2 9" id="KW-0813">Transport</keyword>
<proteinExistence type="inferred from homology"/>
<keyword evidence="3 9" id="KW-1003">Cell membrane</keyword>
<comment type="subcellular location">
    <subcellularLocation>
        <location evidence="9">Cell membrane</location>
        <topology evidence="9">Single-pass membrane protein</topology>
    </subcellularLocation>
    <subcellularLocation>
        <location evidence="1">Membrane</location>
        <topology evidence="1">Single-pass membrane protein</topology>
    </subcellularLocation>
</comment>
<evidence type="ECO:0000313" key="11">
    <source>
        <dbReference type="EMBL" id="MDP1519638.1"/>
    </source>
</evidence>